<feature type="transmembrane region" description="Helical" evidence="7">
    <location>
        <begin position="371"/>
        <end position="390"/>
    </location>
</feature>
<keyword evidence="4 7" id="KW-0472">Membrane</keyword>
<feature type="transmembrane region" description="Helical" evidence="7">
    <location>
        <begin position="396"/>
        <end position="417"/>
    </location>
</feature>
<reference evidence="10" key="1">
    <citation type="submission" date="2025-08" db="UniProtKB">
        <authorList>
            <consortium name="RefSeq"/>
        </authorList>
    </citation>
    <scope>IDENTIFICATION</scope>
    <source>
        <tissue evidence="10">Whole body</tissue>
    </source>
</reference>
<dbReference type="Pfam" id="PF13520">
    <property type="entry name" value="AA_permease_2"/>
    <property type="match status" value="1"/>
</dbReference>
<dbReference type="RefSeq" id="XP_064072854.1">
    <property type="nucleotide sequence ID" value="XM_064216784.1"/>
</dbReference>
<evidence type="ECO:0000313" key="10">
    <source>
        <dbReference type="RefSeq" id="XP_064072854.1"/>
    </source>
</evidence>
<feature type="region of interest" description="Disordered" evidence="6">
    <location>
        <begin position="672"/>
        <end position="703"/>
    </location>
</feature>
<feature type="transmembrane region" description="Helical" evidence="7">
    <location>
        <begin position="1113"/>
        <end position="1133"/>
    </location>
</feature>
<organism evidence="9 10">
    <name type="scientific">Vanessa tameamea</name>
    <name type="common">Kamehameha butterfly</name>
    <dbReference type="NCBI Taxonomy" id="334116"/>
    <lineage>
        <taxon>Eukaryota</taxon>
        <taxon>Metazoa</taxon>
        <taxon>Ecdysozoa</taxon>
        <taxon>Arthropoda</taxon>
        <taxon>Hexapoda</taxon>
        <taxon>Insecta</taxon>
        <taxon>Pterygota</taxon>
        <taxon>Neoptera</taxon>
        <taxon>Endopterygota</taxon>
        <taxon>Lepidoptera</taxon>
        <taxon>Glossata</taxon>
        <taxon>Ditrysia</taxon>
        <taxon>Papilionoidea</taxon>
        <taxon>Nymphalidae</taxon>
        <taxon>Nymphalinae</taxon>
        <taxon>Vanessa</taxon>
    </lineage>
</organism>
<proteinExistence type="predicted"/>
<evidence type="ECO:0000256" key="4">
    <source>
        <dbReference type="ARBA" id="ARBA00023136"/>
    </source>
</evidence>
<feature type="transmembrane region" description="Helical" evidence="7">
    <location>
        <begin position="1007"/>
        <end position="1026"/>
    </location>
</feature>
<feature type="transmembrane region" description="Helical" evidence="7">
    <location>
        <begin position="474"/>
        <end position="493"/>
    </location>
</feature>
<dbReference type="Gene3D" id="1.20.1250.20">
    <property type="entry name" value="MFS general substrate transporter like domains"/>
    <property type="match status" value="1"/>
</dbReference>
<feature type="domain" description="Major facilitator superfamily (MFS) profile" evidence="8">
    <location>
        <begin position="850"/>
        <end position="1264"/>
    </location>
</feature>
<feature type="transmembrane region" description="Helical" evidence="7">
    <location>
        <begin position="1065"/>
        <end position="1086"/>
    </location>
</feature>
<feature type="transmembrane region" description="Helical" evidence="7">
    <location>
        <begin position="234"/>
        <end position="254"/>
    </location>
</feature>
<dbReference type="InterPro" id="IPR029485">
    <property type="entry name" value="CAT_C"/>
</dbReference>
<dbReference type="Pfam" id="PF07690">
    <property type="entry name" value="MFS_1"/>
    <property type="match status" value="1"/>
</dbReference>
<feature type="coiled-coil region" evidence="5">
    <location>
        <begin position="725"/>
        <end position="752"/>
    </location>
</feature>
<feature type="transmembrane region" description="Helical" evidence="7">
    <location>
        <begin position="66"/>
        <end position="85"/>
    </location>
</feature>
<feature type="transmembrane region" description="Helical" evidence="7">
    <location>
        <begin position="979"/>
        <end position="1001"/>
    </location>
</feature>
<keyword evidence="2 7" id="KW-0812">Transmembrane</keyword>
<feature type="transmembrane region" description="Helical" evidence="7">
    <location>
        <begin position="187"/>
        <end position="209"/>
    </location>
</feature>
<evidence type="ECO:0000256" key="5">
    <source>
        <dbReference type="SAM" id="Coils"/>
    </source>
</evidence>
<dbReference type="CDD" id="cd17318">
    <property type="entry name" value="MFS_SLC17"/>
    <property type="match status" value="1"/>
</dbReference>
<name>A0ABM4ANI6_VANTA</name>
<dbReference type="Gene3D" id="1.20.1740.10">
    <property type="entry name" value="Amino acid/polyamine transporter I"/>
    <property type="match status" value="1"/>
</dbReference>
<sequence>MASKWNSFCRILHRRRVFEPDQLNTGNLKRCLSVWDLTALGVGSSLGVGVYVLIGSVARHLAGPSIILSFLIAAVAAIFAGMCYAEFGSRVPKAGSAYIYTYVTVGEFVAFVIGWNMILEAVFGTASVARGLSMYVDSMTNNTMSVWFESFAPMYSANFSPYFDFFSFFIVIILGVLLAFGVRESTLVNNVFTAVNIVVILFIIIAGAFKADVNNWSIAPEPAQENEDRGEGGFFPYGVWGMLKGAAVCFYGFVGFDSISSTGEEVRDPRRAIPLSIMGTQMIVFVAYAAVATVVTMMMPYYLQEKVASVATSFTYVGMDWARWVVTVGAIVGITASLYGSIFPLPRLLYSMASDGLLMHWFARVTTKRKSPMIATLLSTVIIAILAAILELNELILMMCIGTLLSYTVVACCVIILRYRSASISESSYVKQMFGLGLKAPTKATASIMNTLLILFICTCVTSGLVIHHVEYPIVYLAILHSIALFLIIVMTMQPQLKEELTFKTPLVPLVPCLSIYVNINLMMLIKLQTWIRVIIWMAIGLPIYFLCVYCYKQNVEDNLQDNINASVNMNVNGKAPVQIYVVSPTPPDTISRSNKGGDQIIEQDDRIQVIDEKSQEDIVINKVLFVTEEVIIQHAYYEDNEEKEAKIIDLLDQVLQAEEDSYAKILSLKESNEEENVTKEQENVTHRKSLSELSDAGSDASMGNQVLSKYDVIAEVHREDLPIVNEEEERSDREETEINQENDDIIEYEDNTACNDSDTNSQTDESGYSDTIDKTVLCESVDNLKDDEPKIPVPPPLDENFFANPSFKKSYTISVRPPKPRTGDSEEEGKIIPRASVQSNSSYDDTPMVFGSDKQMNFMSKLNNIFQNKIASENDEYFDWSYSVQSMILSSFFWGYVILQIPGGELAKKFGGKILITISISVNSLLSLAMPIGAKYGGWQFVVGCRVLQGLTQAFVYPSMHHLVSQWIPLEEKGRLSTIIYAGGQLGIALQLIAAGFLATAWGWQAIFYANGTLGAIWTVAYLYLGSASPESSKLISEEELTYIQTSLGRVGGAKKYPTPFRKIATCLPFWAAVIAHCGQNWGFFTLMTEMPTYMAKVLDVNLTKNGMLSSLPYLAMYILSFPMGTMTDLIIRRGWLSVTNTRKLFNSIGLWGPALALIGLSYTPEGNMILAVIMLTISVGINAGQYTGYMLISIDLAPNFSSSLMGISNCIANIISIIAPMVCGLIIQDETDPTEWRKVFFLASGVYFFTNLFFILFTTSTRQPWNDPDEEIDVEKKIPEKATSAHI</sequence>
<feature type="transmembrane region" description="Helical" evidence="7">
    <location>
        <begin position="162"/>
        <end position="180"/>
    </location>
</feature>
<dbReference type="InterPro" id="IPR027378">
    <property type="entry name" value="Nucleotide_channel_N"/>
</dbReference>
<dbReference type="GeneID" id="113397838"/>
<dbReference type="PANTHER" id="PTHR43243">
    <property type="entry name" value="INNER MEMBRANE TRANSPORTER YGJI-RELATED"/>
    <property type="match status" value="1"/>
</dbReference>
<feature type="transmembrane region" description="Helical" evidence="7">
    <location>
        <begin position="448"/>
        <end position="468"/>
    </location>
</feature>
<feature type="transmembrane region" description="Helical" evidence="7">
    <location>
        <begin position="1241"/>
        <end position="1259"/>
    </location>
</feature>
<dbReference type="PROSITE" id="PS50850">
    <property type="entry name" value="MFS"/>
    <property type="match status" value="1"/>
</dbReference>
<dbReference type="Gene3D" id="1.20.120.540">
    <property type="entry name" value="Voltage-gated potassium channels"/>
    <property type="match status" value="1"/>
</dbReference>
<feature type="transmembrane region" description="Helical" evidence="7">
    <location>
        <begin position="531"/>
        <end position="552"/>
    </location>
</feature>
<accession>A0ABM4ANI6</accession>
<feature type="compositionally biased region" description="Polar residues" evidence="6">
    <location>
        <begin position="753"/>
        <end position="770"/>
    </location>
</feature>
<evidence type="ECO:0000256" key="2">
    <source>
        <dbReference type="ARBA" id="ARBA00022692"/>
    </source>
</evidence>
<evidence type="ECO:0000256" key="3">
    <source>
        <dbReference type="ARBA" id="ARBA00022989"/>
    </source>
</evidence>
<dbReference type="InterPro" id="IPR036259">
    <property type="entry name" value="MFS_trans_sf"/>
</dbReference>
<feature type="transmembrane region" description="Helical" evidence="7">
    <location>
        <begin position="97"/>
        <end position="118"/>
    </location>
</feature>
<dbReference type="Pfam" id="PF13906">
    <property type="entry name" value="AA_permease_C"/>
    <property type="match status" value="1"/>
</dbReference>
<feature type="compositionally biased region" description="Basic and acidic residues" evidence="6">
    <location>
        <begin position="677"/>
        <end position="686"/>
    </location>
</feature>
<feature type="region of interest" description="Disordered" evidence="6">
    <location>
        <begin position="752"/>
        <end position="772"/>
    </location>
</feature>
<feature type="transmembrane region" description="Helical" evidence="7">
    <location>
        <begin position="505"/>
        <end position="525"/>
    </location>
</feature>
<gene>
    <name evidence="10" type="primary">LOC113397838</name>
</gene>
<evidence type="ECO:0000256" key="6">
    <source>
        <dbReference type="SAM" id="MobiDB-lite"/>
    </source>
</evidence>
<keyword evidence="5" id="KW-0175">Coiled coil</keyword>
<evidence type="ECO:0000313" key="9">
    <source>
        <dbReference type="Proteomes" id="UP001652626"/>
    </source>
</evidence>
<evidence type="ECO:0000259" key="8">
    <source>
        <dbReference type="PROSITE" id="PS50850"/>
    </source>
</evidence>
<evidence type="ECO:0000256" key="1">
    <source>
        <dbReference type="ARBA" id="ARBA00004141"/>
    </source>
</evidence>
<feature type="transmembrane region" description="Helical" evidence="7">
    <location>
        <begin position="34"/>
        <end position="54"/>
    </location>
</feature>
<keyword evidence="3 7" id="KW-1133">Transmembrane helix</keyword>
<dbReference type="InterPro" id="IPR002293">
    <property type="entry name" value="AA/rel_permease1"/>
</dbReference>
<dbReference type="InterPro" id="IPR011701">
    <property type="entry name" value="MFS"/>
</dbReference>
<keyword evidence="9" id="KW-1185">Reference proteome</keyword>
<feature type="transmembrane region" description="Helical" evidence="7">
    <location>
        <begin position="1170"/>
        <end position="1194"/>
    </location>
</feature>
<protein>
    <submittedName>
        <fullName evidence="10">Uncharacterized protein LOC113397838</fullName>
    </submittedName>
</protein>
<dbReference type="Proteomes" id="UP001652626">
    <property type="component" value="Chromosome 13"/>
</dbReference>
<dbReference type="PANTHER" id="PTHR43243:SF105">
    <property type="entry name" value="CATIONIC AMINO ACID TRANSPORTER C-TERMINAL DOMAIN-CONTAINING PROTEIN"/>
    <property type="match status" value="1"/>
</dbReference>
<feature type="transmembrane region" description="Helical" evidence="7">
    <location>
        <begin position="1206"/>
        <end position="1229"/>
    </location>
</feature>
<comment type="subcellular location">
    <subcellularLocation>
        <location evidence="1">Membrane</location>
        <topology evidence="1">Multi-pass membrane protein</topology>
    </subcellularLocation>
</comment>
<dbReference type="InterPro" id="IPR020846">
    <property type="entry name" value="MFS_dom"/>
</dbReference>
<feature type="transmembrane region" description="Helical" evidence="7">
    <location>
        <begin position="275"/>
        <end position="301"/>
    </location>
</feature>
<feature type="transmembrane region" description="Helical" evidence="7">
    <location>
        <begin position="321"/>
        <end position="350"/>
    </location>
</feature>
<dbReference type="SUPFAM" id="SSF103473">
    <property type="entry name" value="MFS general substrate transporter"/>
    <property type="match status" value="1"/>
</dbReference>
<evidence type="ECO:0000256" key="7">
    <source>
        <dbReference type="SAM" id="Phobius"/>
    </source>
</evidence>